<accession>A0A7Y2Q033</accession>
<dbReference type="Gene3D" id="1.10.357.10">
    <property type="entry name" value="Tetracycline Repressor, domain 2"/>
    <property type="match status" value="1"/>
</dbReference>
<dbReference type="SUPFAM" id="SSF46689">
    <property type="entry name" value="Homeodomain-like"/>
    <property type="match status" value="1"/>
</dbReference>
<dbReference type="RefSeq" id="WP_167035528.1">
    <property type="nucleotide sequence ID" value="NZ_BAAANA010000002.1"/>
</dbReference>
<dbReference type="InterPro" id="IPR009057">
    <property type="entry name" value="Homeodomain-like_sf"/>
</dbReference>
<evidence type="ECO:0000313" key="4">
    <source>
        <dbReference type="EMBL" id="NNH05126.1"/>
    </source>
</evidence>
<sequence>MRRRLTPEARRAEIVEVTKAAITEVGYRSLTMREVARRCGMSAPGMMHYFPDLPSLLGAVLDGRDEADIRAIVGDLAPDATLADVLDRARRYYASRRREMRAFDVLEAEALDPSHPAHEHFRARAQRTLDHLRPLVEREFADPHETVRIVRIILDGMRVERLRSATPLEDAGDHEAREDASDADWAAARRVIDLLPRRADVAAYAASATASGGAA</sequence>
<evidence type="ECO:0000256" key="2">
    <source>
        <dbReference type="PROSITE-ProRule" id="PRU00335"/>
    </source>
</evidence>
<dbReference type="PROSITE" id="PS50977">
    <property type="entry name" value="HTH_TETR_2"/>
    <property type="match status" value="1"/>
</dbReference>
<dbReference type="AlphaFoldDB" id="A0A7Y2Q033"/>
<gene>
    <name evidence="4" type="ORF">HLA99_14865</name>
</gene>
<organism evidence="4 5">
    <name type="scientific">Microbacterium ulmi</name>
    <dbReference type="NCBI Taxonomy" id="179095"/>
    <lineage>
        <taxon>Bacteria</taxon>
        <taxon>Bacillati</taxon>
        <taxon>Actinomycetota</taxon>
        <taxon>Actinomycetes</taxon>
        <taxon>Micrococcales</taxon>
        <taxon>Microbacteriaceae</taxon>
        <taxon>Microbacterium</taxon>
    </lineage>
</organism>
<name>A0A7Y2Q033_9MICO</name>
<dbReference type="Pfam" id="PF00440">
    <property type="entry name" value="TetR_N"/>
    <property type="match status" value="1"/>
</dbReference>
<keyword evidence="1 2" id="KW-0238">DNA-binding</keyword>
<comment type="caution">
    <text evidence="4">The sequence shown here is derived from an EMBL/GenBank/DDBJ whole genome shotgun (WGS) entry which is preliminary data.</text>
</comment>
<evidence type="ECO:0000313" key="5">
    <source>
        <dbReference type="Proteomes" id="UP000543598"/>
    </source>
</evidence>
<keyword evidence="5" id="KW-1185">Reference proteome</keyword>
<feature type="DNA-binding region" description="H-T-H motif" evidence="2">
    <location>
        <begin position="31"/>
        <end position="50"/>
    </location>
</feature>
<evidence type="ECO:0000256" key="1">
    <source>
        <dbReference type="ARBA" id="ARBA00023125"/>
    </source>
</evidence>
<proteinExistence type="predicted"/>
<dbReference type="EMBL" id="JABEMB010000033">
    <property type="protein sequence ID" value="NNH05126.1"/>
    <property type="molecule type" value="Genomic_DNA"/>
</dbReference>
<evidence type="ECO:0000259" key="3">
    <source>
        <dbReference type="PROSITE" id="PS50977"/>
    </source>
</evidence>
<dbReference type="InterPro" id="IPR001647">
    <property type="entry name" value="HTH_TetR"/>
</dbReference>
<feature type="domain" description="HTH tetR-type" evidence="3">
    <location>
        <begin position="8"/>
        <end position="68"/>
    </location>
</feature>
<reference evidence="4 5" key="1">
    <citation type="submission" date="2020-05" db="EMBL/GenBank/DDBJ databases">
        <title>MicrobeNet Type strains.</title>
        <authorList>
            <person name="Nicholson A.C."/>
        </authorList>
    </citation>
    <scope>NUCLEOTIDE SEQUENCE [LARGE SCALE GENOMIC DNA]</scope>
    <source>
        <strain evidence="4 5">JCM 14282</strain>
    </source>
</reference>
<dbReference type="Proteomes" id="UP000543598">
    <property type="component" value="Unassembled WGS sequence"/>
</dbReference>
<protein>
    <submittedName>
        <fullName evidence="4">TetR/AcrR family transcriptional regulator</fullName>
    </submittedName>
</protein>
<dbReference type="GO" id="GO:0003677">
    <property type="term" value="F:DNA binding"/>
    <property type="evidence" value="ECO:0007669"/>
    <property type="project" value="UniProtKB-UniRule"/>
</dbReference>